<evidence type="ECO:0000256" key="4">
    <source>
        <dbReference type="ARBA" id="ARBA00013047"/>
    </source>
</evidence>
<evidence type="ECO:0000256" key="9">
    <source>
        <dbReference type="ARBA" id="ARBA00022755"/>
    </source>
</evidence>
<dbReference type="HAMAP" id="MF_00741">
    <property type="entry name" value="AIRS"/>
    <property type="match status" value="1"/>
</dbReference>
<dbReference type="Gene3D" id="3.30.1330.10">
    <property type="entry name" value="PurM-like, N-terminal domain"/>
    <property type="match status" value="1"/>
</dbReference>
<evidence type="ECO:0000256" key="7">
    <source>
        <dbReference type="ARBA" id="ARBA00022598"/>
    </source>
</evidence>
<comment type="similarity">
    <text evidence="3">Belongs to the AIR synthase family.</text>
</comment>
<feature type="domain" description="PurM-like C-terminal" evidence="16">
    <location>
        <begin position="236"/>
        <end position="396"/>
    </location>
</feature>
<dbReference type="UniPathway" id="UPA00074">
    <property type="reaction ID" value="UER00129"/>
</dbReference>
<evidence type="ECO:0000256" key="2">
    <source>
        <dbReference type="ARBA" id="ARBA00004686"/>
    </source>
</evidence>
<dbReference type="GO" id="GO:0006189">
    <property type="term" value="P:'de novo' IMP biosynthetic process"/>
    <property type="evidence" value="ECO:0007669"/>
    <property type="project" value="UniProtKB-UniPathway"/>
</dbReference>
<keyword evidence="10" id="KW-0067">ATP-binding</keyword>
<dbReference type="EMBL" id="GBEZ01027922">
    <property type="protein sequence ID" value="JAC59448.1"/>
    <property type="molecule type" value="Transcribed_RNA"/>
</dbReference>
<sequence length="400" mass="42634">LTGLGTYLQFSVPFELMSAPAISLVAQTGWTPVGKHSRLLRQQGASQAKFCAQYLCMVRKSVPRSAWKVPRAASEGESLNYKQAGVDIDAGNELVGRIKKLNPNIGGFSGLYPFGDSYLVAGADGVGTKLKLAFDLDKHDTVGIDLVAMSVNDIVCCGAKPMFFLDYFATGALDVDRAEAVVKGIVEGCRRADCTLMGGETAEMPGFYPDGEYDLGGFAVGSVKQGAVIDGSRIAPGDAVLGLRSSGFHSNGYSLVRKVLELNGISLADPTPWDEGLTFGEALIEPTVVYVPQVLKAIEAADVRGCVHITGGGFPENIPRIVPKGLGTAVDKSSWEVPPVFRWVQEKGKIAEPEMFRTFNMGVGMVLIVARETVDAALEAVPEAFVMGEIIEGEGVRYSE</sequence>
<feature type="non-terminal residue" evidence="17">
    <location>
        <position position="1"/>
    </location>
</feature>
<keyword evidence="6" id="KW-0963">Cytoplasm</keyword>
<keyword evidence="8" id="KW-0547">Nucleotide-binding</keyword>
<comment type="subcellular location">
    <subcellularLocation>
        <location evidence="1">Cytoplasm</location>
    </subcellularLocation>
</comment>
<dbReference type="Gene3D" id="3.90.650.10">
    <property type="entry name" value="PurM-like C-terminal domain"/>
    <property type="match status" value="1"/>
</dbReference>
<dbReference type="CDD" id="cd02196">
    <property type="entry name" value="PurM"/>
    <property type="match status" value="1"/>
</dbReference>
<comment type="pathway">
    <text evidence="2">Purine metabolism; IMP biosynthesis via de novo pathway; 5-amino-1-(5-phospho-D-ribosyl)imidazole from N(2)-formyl-N(1)-(5-phospho-D-ribosyl)glycinamide: step 2/2.</text>
</comment>
<dbReference type="Pfam" id="PF02769">
    <property type="entry name" value="AIRS_C"/>
    <property type="match status" value="1"/>
</dbReference>
<dbReference type="SUPFAM" id="SSF56042">
    <property type="entry name" value="PurM C-terminal domain-like"/>
    <property type="match status" value="1"/>
</dbReference>
<dbReference type="GO" id="GO:0005524">
    <property type="term" value="F:ATP binding"/>
    <property type="evidence" value="ECO:0007669"/>
    <property type="project" value="UniProtKB-KW"/>
</dbReference>
<comment type="catalytic activity">
    <reaction evidence="14">
        <text>2-formamido-N(1)-(5-O-phospho-beta-D-ribosyl)acetamidine + ATP = 5-amino-1-(5-phospho-beta-D-ribosyl)imidazole + ADP + phosphate + H(+)</text>
        <dbReference type="Rhea" id="RHEA:23032"/>
        <dbReference type="ChEBI" id="CHEBI:15378"/>
        <dbReference type="ChEBI" id="CHEBI:30616"/>
        <dbReference type="ChEBI" id="CHEBI:43474"/>
        <dbReference type="ChEBI" id="CHEBI:137981"/>
        <dbReference type="ChEBI" id="CHEBI:147287"/>
        <dbReference type="ChEBI" id="CHEBI:456216"/>
        <dbReference type="EC" id="6.3.3.1"/>
    </reaction>
</comment>
<evidence type="ECO:0000256" key="5">
    <source>
        <dbReference type="ARBA" id="ARBA00020367"/>
    </source>
</evidence>
<dbReference type="FunFam" id="3.30.1330.10:FF:000001">
    <property type="entry name" value="Phosphoribosylformylglycinamidine cyclo-ligase"/>
    <property type="match status" value="1"/>
</dbReference>
<dbReference type="InterPro" id="IPR036921">
    <property type="entry name" value="PurM-like_N_sf"/>
</dbReference>
<gene>
    <name evidence="17" type="primary">PURM</name>
    <name evidence="17" type="ORF">TSPGSL018_31382</name>
</gene>
<dbReference type="FunFam" id="3.90.650.10:FF:000011">
    <property type="entry name" value="Phosphoribosylformylglycinamidine cyclo-ligase"/>
    <property type="match status" value="1"/>
</dbReference>
<name>A0A061QI68_9CHLO</name>
<evidence type="ECO:0000256" key="10">
    <source>
        <dbReference type="ARBA" id="ARBA00022840"/>
    </source>
</evidence>
<evidence type="ECO:0000256" key="13">
    <source>
        <dbReference type="ARBA" id="ARBA00033093"/>
    </source>
</evidence>
<organism evidence="17">
    <name type="scientific">Tetraselmis sp. GSL018</name>
    <dbReference type="NCBI Taxonomy" id="582737"/>
    <lineage>
        <taxon>Eukaryota</taxon>
        <taxon>Viridiplantae</taxon>
        <taxon>Chlorophyta</taxon>
        <taxon>core chlorophytes</taxon>
        <taxon>Chlorodendrophyceae</taxon>
        <taxon>Chlorodendrales</taxon>
        <taxon>Chlorodendraceae</taxon>
        <taxon>Tetraselmis</taxon>
    </lineage>
</organism>
<dbReference type="NCBIfam" id="TIGR00878">
    <property type="entry name" value="purM"/>
    <property type="match status" value="1"/>
</dbReference>
<dbReference type="InterPro" id="IPR010918">
    <property type="entry name" value="PurM-like_C_dom"/>
</dbReference>
<feature type="domain" description="PurM-like N-terminal" evidence="15">
    <location>
        <begin position="115"/>
        <end position="223"/>
    </location>
</feature>
<reference evidence="17" key="1">
    <citation type="submission" date="2014-05" db="EMBL/GenBank/DDBJ databases">
        <title>The transcriptome of the halophilic microalga Tetraselmis sp. GSL018 isolated from the Great Salt Lake, Utah.</title>
        <authorList>
            <person name="Jinkerson R.E."/>
            <person name="D'Adamo S."/>
            <person name="Posewitz M.C."/>
        </authorList>
    </citation>
    <scope>NUCLEOTIDE SEQUENCE</scope>
    <source>
        <strain evidence="17">GSL018</strain>
    </source>
</reference>
<keyword evidence="7 17" id="KW-0436">Ligase</keyword>
<dbReference type="AlphaFoldDB" id="A0A061QI68"/>
<dbReference type="Pfam" id="PF00586">
    <property type="entry name" value="AIRS"/>
    <property type="match status" value="1"/>
</dbReference>
<protein>
    <recommendedName>
        <fullName evidence="5">Phosphoribosylformylglycinamidine cyclo-ligase</fullName>
        <ecNumber evidence="4">6.3.3.1</ecNumber>
    </recommendedName>
    <alternativeName>
        <fullName evidence="12">AIR synthase</fullName>
    </alternativeName>
    <alternativeName>
        <fullName evidence="13">AIRS</fullName>
    </alternativeName>
    <alternativeName>
        <fullName evidence="11">Phosphoribosyl-aminoimidazole synthetase</fullName>
    </alternativeName>
</protein>
<evidence type="ECO:0000256" key="11">
    <source>
        <dbReference type="ARBA" id="ARBA00031908"/>
    </source>
</evidence>
<dbReference type="GO" id="GO:0004637">
    <property type="term" value="F:phosphoribosylamine-glycine ligase activity"/>
    <property type="evidence" value="ECO:0007669"/>
    <property type="project" value="TreeGrafter"/>
</dbReference>
<dbReference type="GO" id="GO:0005829">
    <property type="term" value="C:cytosol"/>
    <property type="evidence" value="ECO:0007669"/>
    <property type="project" value="TreeGrafter"/>
</dbReference>
<dbReference type="InterPro" id="IPR016188">
    <property type="entry name" value="PurM-like_N"/>
</dbReference>
<dbReference type="GO" id="GO:0004641">
    <property type="term" value="F:phosphoribosylformylglycinamidine cyclo-ligase activity"/>
    <property type="evidence" value="ECO:0007669"/>
    <property type="project" value="UniProtKB-EC"/>
</dbReference>
<dbReference type="GO" id="GO:0046084">
    <property type="term" value="P:adenine biosynthetic process"/>
    <property type="evidence" value="ECO:0007669"/>
    <property type="project" value="TreeGrafter"/>
</dbReference>
<evidence type="ECO:0000256" key="6">
    <source>
        <dbReference type="ARBA" id="ARBA00022490"/>
    </source>
</evidence>
<evidence type="ECO:0000256" key="14">
    <source>
        <dbReference type="ARBA" id="ARBA00049057"/>
    </source>
</evidence>
<dbReference type="PANTHER" id="PTHR10520">
    <property type="entry name" value="TRIFUNCTIONAL PURINE BIOSYNTHETIC PROTEIN ADENOSINE-3-RELATED"/>
    <property type="match status" value="1"/>
</dbReference>
<proteinExistence type="inferred from homology"/>
<evidence type="ECO:0000256" key="3">
    <source>
        <dbReference type="ARBA" id="ARBA00010280"/>
    </source>
</evidence>
<dbReference type="InterPro" id="IPR004733">
    <property type="entry name" value="PurM_cligase"/>
</dbReference>
<evidence type="ECO:0000256" key="1">
    <source>
        <dbReference type="ARBA" id="ARBA00004496"/>
    </source>
</evidence>
<dbReference type="SUPFAM" id="SSF55326">
    <property type="entry name" value="PurM N-terminal domain-like"/>
    <property type="match status" value="1"/>
</dbReference>
<evidence type="ECO:0000259" key="15">
    <source>
        <dbReference type="Pfam" id="PF00586"/>
    </source>
</evidence>
<accession>A0A061QI68</accession>
<evidence type="ECO:0000259" key="16">
    <source>
        <dbReference type="Pfam" id="PF02769"/>
    </source>
</evidence>
<evidence type="ECO:0000313" key="17">
    <source>
        <dbReference type="EMBL" id="JAC59448.1"/>
    </source>
</evidence>
<evidence type="ECO:0000256" key="12">
    <source>
        <dbReference type="ARBA" id="ARBA00032931"/>
    </source>
</evidence>
<keyword evidence="9" id="KW-0658">Purine biosynthesis</keyword>
<dbReference type="InterPro" id="IPR036676">
    <property type="entry name" value="PurM-like_C_sf"/>
</dbReference>
<evidence type="ECO:0000256" key="8">
    <source>
        <dbReference type="ARBA" id="ARBA00022741"/>
    </source>
</evidence>
<dbReference type="EC" id="6.3.3.1" evidence="4"/>
<dbReference type="PANTHER" id="PTHR10520:SF12">
    <property type="entry name" value="TRIFUNCTIONAL PURINE BIOSYNTHETIC PROTEIN ADENOSINE-3"/>
    <property type="match status" value="1"/>
</dbReference>